<gene>
    <name evidence="1" type="ORF">PS2015_785</name>
</gene>
<dbReference type="STRING" id="1249552.PS2015_785"/>
<dbReference type="Proteomes" id="UP000065641">
    <property type="component" value="Chromosome"/>
</dbReference>
<evidence type="ECO:0008006" key="3">
    <source>
        <dbReference type="Google" id="ProtNLM"/>
    </source>
</evidence>
<reference evidence="1 2" key="1">
    <citation type="submission" date="2015-11" db="EMBL/GenBank/DDBJ databases">
        <authorList>
            <person name="Zhang Y."/>
            <person name="Guo Z."/>
        </authorList>
    </citation>
    <scope>NUCLEOTIDE SEQUENCE [LARGE SCALE GENOMIC DNA]</scope>
    <source>
        <strain evidence="1 2">KCTC 32221</strain>
    </source>
</reference>
<dbReference type="RefSeq" id="WP_058020998.1">
    <property type="nucleotide sequence ID" value="NZ_CP013189.1"/>
</dbReference>
<evidence type="ECO:0000313" key="2">
    <source>
        <dbReference type="Proteomes" id="UP000065641"/>
    </source>
</evidence>
<evidence type="ECO:0000313" key="1">
    <source>
        <dbReference type="EMBL" id="ALO45461.1"/>
    </source>
</evidence>
<dbReference type="KEGG" id="pspi:PS2015_785"/>
<keyword evidence="2" id="KW-1185">Reference proteome</keyword>
<accession>A0A0S2KBC7</accession>
<organism evidence="1 2">
    <name type="scientific">Pseudohongiella spirulinae</name>
    <dbReference type="NCBI Taxonomy" id="1249552"/>
    <lineage>
        <taxon>Bacteria</taxon>
        <taxon>Pseudomonadati</taxon>
        <taxon>Pseudomonadota</taxon>
        <taxon>Gammaproteobacteria</taxon>
        <taxon>Pseudomonadales</taxon>
        <taxon>Pseudohongiellaceae</taxon>
        <taxon>Pseudohongiella</taxon>
    </lineage>
</organism>
<protein>
    <recommendedName>
        <fullName evidence="3">Lipoprotein</fullName>
    </recommendedName>
</protein>
<dbReference type="AlphaFoldDB" id="A0A0S2KBC7"/>
<dbReference type="EMBL" id="CP013189">
    <property type="protein sequence ID" value="ALO45461.1"/>
    <property type="molecule type" value="Genomic_DNA"/>
</dbReference>
<sequence length="71" mass="7362">MSELNNKQTQFLPGRLLATTALALSLTGCLGTVVGSAVDVTLEVAKVPFKVAGAVVDVASGDDEKDDKDRD</sequence>
<proteinExistence type="predicted"/>
<name>A0A0S2KBC7_9GAMM</name>
<dbReference type="NCBIfam" id="NF038104">
    <property type="entry name" value="lipo_NF038104"/>
    <property type="match status" value="1"/>
</dbReference>
<dbReference type="PROSITE" id="PS51257">
    <property type="entry name" value="PROKAR_LIPOPROTEIN"/>
    <property type="match status" value="1"/>
</dbReference>